<evidence type="ECO:0000256" key="1">
    <source>
        <dbReference type="ARBA" id="ARBA00023125"/>
    </source>
</evidence>
<dbReference type="PANTHER" id="PTHR43479">
    <property type="entry name" value="ACREF/ENVCD OPERON REPRESSOR-RELATED"/>
    <property type="match status" value="1"/>
</dbReference>
<dbReference type="EMBL" id="JBIGIC010000002">
    <property type="protein sequence ID" value="MFG6485841.1"/>
    <property type="molecule type" value="Genomic_DNA"/>
</dbReference>
<sequence>MSRPSTTAAPPVDRRIQRTRNALREALMTLMVERGWDAIDVQSLCDRADIGRSTFYQHFANKEELLKQNFAGLRDALLAYASGKSGDAPLGFVPPLLAHVHEFQAVFRALIGRRSGHYVQDRFRELLVELVQAGSRGGRGWAAQARAHYLAGALFELLVWWLGSNRPHGPAEIEALFSRWSAAVLAAD</sequence>
<proteinExistence type="predicted"/>
<dbReference type="Proteomes" id="UP001606134">
    <property type="component" value="Unassembled WGS sequence"/>
</dbReference>
<dbReference type="PANTHER" id="PTHR43479:SF7">
    <property type="entry name" value="TETR-FAMILY TRANSCRIPTIONAL REGULATOR"/>
    <property type="match status" value="1"/>
</dbReference>
<feature type="domain" description="HTH tetR-type" evidence="3">
    <location>
        <begin position="17"/>
        <end position="77"/>
    </location>
</feature>
<protein>
    <submittedName>
        <fullName evidence="4">TetR/AcrR family transcriptional regulator</fullName>
    </submittedName>
</protein>
<dbReference type="Gene3D" id="1.10.357.10">
    <property type="entry name" value="Tetracycline Repressor, domain 2"/>
    <property type="match status" value="1"/>
</dbReference>
<organism evidence="4 5">
    <name type="scientific">Pelomonas candidula</name>
    <dbReference type="NCBI Taxonomy" id="3299025"/>
    <lineage>
        <taxon>Bacteria</taxon>
        <taxon>Pseudomonadati</taxon>
        <taxon>Pseudomonadota</taxon>
        <taxon>Betaproteobacteria</taxon>
        <taxon>Burkholderiales</taxon>
        <taxon>Sphaerotilaceae</taxon>
        <taxon>Roseateles</taxon>
    </lineage>
</organism>
<evidence type="ECO:0000313" key="4">
    <source>
        <dbReference type="EMBL" id="MFG6485841.1"/>
    </source>
</evidence>
<keyword evidence="5" id="KW-1185">Reference proteome</keyword>
<dbReference type="SUPFAM" id="SSF46689">
    <property type="entry name" value="Homeodomain-like"/>
    <property type="match status" value="1"/>
</dbReference>
<dbReference type="InterPro" id="IPR009057">
    <property type="entry name" value="Homeodomain-like_sf"/>
</dbReference>
<accession>A0ABW7H7F8</accession>
<dbReference type="PRINTS" id="PR00455">
    <property type="entry name" value="HTHTETR"/>
</dbReference>
<dbReference type="RefSeq" id="WP_394406596.1">
    <property type="nucleotide sequence ID" value="NZ_JBIGIC010000002.1"/>
</dbReference>
<dbReference type="Pfam" id="PF00440">
    <property type="entry name" value="TetR_N"/>
    <property type="match status" value="1"/>
</dbReference>
<reference evidence="4 5" key="1">
    <citation type="submission" date="2024-08" db="EMBL/GenBank/DDBJ databases">
        <authorList>
            <person name="Lu H."/>
        </authorList>
    </citation>
    <scope>NUCLEOTIDE SEQUENCE [LARGE SCALE GENOMIC DNA]</scope>
    <source>
        <strain evidence="4 5">BYS78W</strain>
    </source>
</reference>
<evidence type="ECO:0000256" key="2">
    <source>
        <dbReference type="PROSITE-ProRule" id="PRU00335"/>
    </source>
</evidence>
<dbReference type="InterPro" id="IPR001647">
    <property type="entry name" value="HTH_TetR"/>
</dbReference>
<evidence type="ECO:0000259" key="3">
    <source>
        <dbReference type="PROSITE" id="PS50977"/>
    </source>
</evidence>
<comment type="caution">
    <text evidence="4">The sequence shown here is derived from an EMBL/GenBank/DDBJ whole genome shotgun (WGS) entry which is preliminary data.</text>
</comment>
<feature type="DNA-binding region" description="H-T-H motif" evidence="2">
    <location>
        <begin position="40"/>
        <end position="59"/>
    </location>
</feature>
<dbReference type="PROSITE" id="PS50977">
    <property type="entry name" value="HTH_TETR_2"/>
    <property type="match status" value="1"/>
</dbReference>
<gene>
    <name evidence="4" type="ORF">ACG04R_04100</name>
</gene>
<evidence type="ECO:0000313" key="5">
    <source>
        <dbReference type="Proteomes" id="UP001606134"/>
    </source>
</evidence>
<dbReference type="InterPro" id="IPR050624">
    <property type="entry name" value="HTH-type_Tx_Regulator"/>
</dbReference>
<keyword evidence="1 2" id="KW-0238">DNA-binding</keyword>
<name>A0ABW7H7F8_9BURK</name>